<dbReference type="Pfam" id="PF02424">
    <property type="entry name" value="ApbE"/>
    <property type="match status" value="1"/>
</dbReference>
<evidence type="ECO:0000256" key="4">
    <source>
        <dbReference type="ARBA" id="ARBA00022679"/>
    </source>
</evidence>
<dbReference type="OrthoDB" id="9778595at2"/>
<dbReference type="AlphaFoldDB" id="A0A3N0AA38"/>
<sequence>MNVSEEIAALPQDAIPNEDFCQTTGPSEAGLLTQQFLAFNTVITLQAFGPDAVVLAAFEAARAQCRVYERLFSRTLPHSDIARLNGAGGRPVPIREETAALLEAALSYCAASEGLFDVTIGTAVGLWNFHEGRVADAGRLREAMAHVDWRGVHVKRAADGTVAWLDDPRAALDLGGIAKGWIADELTALLVRCGVGSFVVNLGGNVVAHGLKLDGAPWKVGLQDPFERGAVVGAVALSDASAVTSGTYERGFEKDSVRYHHILNPRTGLPVDTDAAGVTVVARRSIDAEGFSTTLLAMGVERGLAFARSRPEILNAYFVDSEKRVCSLG</sequence>
<keyword evidence="3 10" id="KW-0285">Flavoprotein</keyword>
<dbReference type="Proteomes" id="UP000309454">
    <property type="component" value="Unassembled WGS sequence"/>
</dbReference>
<dbReference type="EMBL" id="SSTM01000002">
    <property type="protein sequence ID" value="TJW11225.1"/>
    <property type="molecule type" value="Genomic_DNA"/>
</dbReference>
<keyword evidence="12" id="KW-0449">Lipoprotein</keyword>
<evidence type="ECO:0000256" key="8">
    <source>
        <dbReference type="ARBA" id="ARBA00031306"/>
    </source>
</evidence>
<comment type="similarity">
    <text evidence="10">Belongs to the ApbE family.</text>
</comment>
<evidence type="ECO:0000256" key="1">
    <source>
        <dbReference type="ARBA" id="ARBA00011955"/>
    </source>
</evidence>
<dbReference type="SUPFAM" id="SSF143631">
    <property type="entry name" value="ApbE-like"/>
    <property type="match status" value="1"/>
</dbReference>
<name>A0A3N0AA38_9ACTN</name>
<accession>A0A3N0AA38</accession>
<feature type="binding site" evidence="11">
    <location>
        <position position="176"/>
    </location>
    <ligand>
        <name>Mg(2+)</name>
        <dbReference type="ChEBI" id="CHEBI:18420"/>
    </ligand>
</feature>
<evidence type="ECO:0000256" key="10">
    <source>
        <dbReference type="PIRNR" id="PIRNR006268"/>
    </source>
</evidence>
<evidence type="ECO:0000256" key="3">
    <source>
        <dbReference type="ARBA" id="ARBA00022630"/>
    </source>
</evidence>
<reference evidence="12 15" key="2">
    <citation type="submission" date="2020-08" db="EMBL/GenBank/DDBJ databases">
        <title>Sequencing the genomes of 1000 actinobacteria strains.</title>
        <authorList>
            <person name="Klenk H.-P."/>
        </authorList>
    </citation>
    <scope>NUCLEOTIDE SEQUENCE [LARGE SCALE GENOMIC DNA]</scope>
    <source>
        <strain evidence="12 15">DSM 22242</strain>
    </source>
</reference>
<proteinExistence type="inferred from homology"/>
<dbReference type="PANTHER" id="PTHR30040">
    <property type="entry name" value="THIAMINE BIOSYNTHESIS LIPOPROTEIN APBE"/>
    <property type="match status" value="1"/>
</dbReference>
<dbReference type="EC" id="2.7.1.180" evidence="1 10"/>
<evidence type="ECO:0000313" key="13">
    <source>
        <dbReference type="EMBL" id="TJW11225.1"/>
    </source>
</evidence>
<organism evidence="12 15">
    <name type="scientific">Parvibacter caecicola</name>
    <dbReference type="NCBI Taxonomy" id="747645"/>
    <lineage>
        <taxon>Bacteria</taxon>
        <taxon>Bacillati</taxon>
        <taxon>Actinomycetota</taxon>
        <taxon>Coriobacteriia</taxon>
        <taxon>Coriobacteriales</taxon>
        <taxon>Coriobacteriaceae</taxon>
        <taxon>Parvibacter</taxon>
    </lineage>
</organism>
<dbReference type="PIRSF" id="PIRSF006268">
    <property type="entry name" value="ApbE"/>
    <property type="match status" value="1"/>
</dbReference>
<keyword evidence="4 10" id="KW-0808">Transferase</keyword>
<gene>
    <name evidence="13" type="ORF">E5982_03125</name>
    <name evidence="12" type="ORF">FHR31_000882</name>
</gene>
<dbReference type="EMBL" id="JACHYA010000002">
    <property type="protein sequence ID" value="MBB3171070.1"/>
    <property type="molecule type" value="Genomic_DNA"/>
</dbReference>
<evidence type="ECO:0000313" key="14">
    <source>
        <dbReference type="Proteomes" id="UP000309454"/>
    </source>
</evidence>
<keyword evidence="5 10" id="KW-0479">Metal-binding</keyword>
<comment type="caution">
    <text evidence="12">The sequence shown here is derived from an EMBL/GenBank/DDBJ whole genome shotgun (WGS) entry which is preliminary data.</text>
</comment>
<evidence type="ECO:0000313" key="12">
    <source>
        <dbReference type="EMBL" id="MBB3171070.1"/>
    </source>
</evidence>
<evidence type="ECO:0000256" key="7">
    <source>
        <dbReference type="ARBA" id="ARBA00022842"/>
    </source>
</evidence>
<keyword evidence="7 10" id="KW-0460">Magnesium</keyword>
<evidence type="ECO:0000256" key="5">
    <source>
        <dbReference type="ARBA" id="ARBA00022723"/>
    </source>
</evidence>
<evidence type="ECO:0000256" key="6">
    <source>
        <dbReference type="ARBA" id="ARBA00022827"/>
    </source>
</evidence>
<dbReference type="Proteomes" id="UP000530850">
    <property type="component" value="Unassembled WGS sequence"/>
</dbReference>
<dbReference type="GO" id="GO:0046872">
    <property type="term" value="F:metal ion binding"/>
    <property type="evidence" value="ECO:0007669"/>
    <property type="project" value="UniProtKB-UniRule"/>
</dbReference>
<dbReference type="Gene3D" id="3.10.520.10">
    <property type="entry name" value="ApbE-like domains"/>
    <property type="match status" value="1"/>
</dbReference>
<reference evidence="13 14" key="1">
    <citation type="submission" date="2019-04" db="EMBL/GenBank/DDBJ databases">
        <title>Microbes associate with the intestines of laboratory mice.</title>
        <authorList>
            <person name="Navarre W."/>
            <person name="Wong E."/>
            <person name="Huang K.C."/>
            <person name="Tropini C."/>
            <person name="Ng K."/>
            <person name="Yu B."/>
        </authorList>
    </citation>
    <scope>NUCLEOTIDE SEQUENCE [LARGE SCALE GENOMIC DNA]</scope>
    <source>
        <strain evidence="13 14">NM48_B13</strain>
    </source>
</reference>
<keyword evidence="14" id="KW-1185">Reference proteome</keyword>
<comment type="catalytic activity">
    <reaction evidence="9 10">
        <text>L-threonyl-[protein] + FAD = FMN-L-threonyl-[protein] + AMP + H(+)</text>
        <dbReference type="Rhea" id="RHEA:36847"/>
        <dbReference type="Rhea" id="RHEA-COMP:11060"/>
        <dbReference type="Rhea" id="RHEA-COMP:11061"/>
        <dbReference type="ChEBI" id="CHEBI:15378"/>
        <dbReference type="ChEBI" id="CHEBI:30013"/>
        <dbReference type="ChEBI" id="CHEBI:57692"/>
        <dbReference type="ChEBI" id="CHEBI:74257"/>
        <dbReference type="ChEBI" id="CHEBI:456215"/>
        <dbReference type="EC" id="2.7.1.180"/>
    </reaction>
</comment>
<evidence type="ECO:0000256" key="2">
    <source>
        <dbReference type="ARBA" id="ARBA00016337"/>
    </source>
</evidence>
<dbReference type="GeneID" id="93356817"/>
<protein>
    <recommendedName>
        <fullName evidence="2 10">FAD:protein FMN transferase</fullName>
        <ecNumber evidence="1 10">2.7.1.180</ecNumber>
    </recommendedName>
    <alternativeName>
        <fullName evidence="8 10">Flavin transferase</fullName>
    </alternativeName>
</protein>
<dbReference type="InterPro" id="IPR003374">
    <property type="entry name" value="ApbE-like_sf"/>
</dbReference>
<evidence type="ECO:0000256" key="9">
    <source>
        <dbReference type="ARBA" id="ARBA00048540"/>
    </source>
</evidence>
<dbReference type="InterPro" id="IPR024932">
    <property type="entry name" value="ApbE"/>
</dbReference>
<dbReference type="RefSeq" id="WP_123185509.1">
    <property type="nucleotide sequence ID" value="NZ_JACHYA010000002.1"/>
</dbReference>
<feature type="binding site" evidence="11">
    <location>
        <position position="293"/>
    </location>
    <ligand>
        <name>Mg(2+)</name>
        <dbReference type="ChEBI" id="CHEBI:18420"/>
    </ligand>
</feature>
<dbReference type="PANTHER" id="PTHR30040:SF2">
    <property type="entry name" value="FAD:PROTEIN FMN TRANSFERASE"/>
    <property type="match status" value="1"/>
</dbReference>
<evidence type="ECO:0000313" key="15">
    <source>
        <dbReference type="Proteomes" id="UP000530850"/>
    </source>
</evidence>
<comment type="cofactor">
    <cofactor evidence="11">
        <name>Mg(2+)</name>
        <dbReference type="ChEBI" id="CHEBI:18420"/>
    </cofactor>
    <cofactor evidence="11">
        <name>Mn(2+)</name>
        <dbReference type="ChEBI" id="CHEBI:29035"/>
    </cofactor>
    <text evidence="11">Magnesium. Can also use manganese.</text>
</comment>
<evidence type="ECO:0000256" key="11">
    <source>
        <dbReference type="PIRSR" id="PIRSR006268-2"/>
    </source>
</evidence>
<dbReference type="GO" id="GO:0016740">
    <property type="term" value="F:transferase activity"/>
    <property type="evidence" value="ECO:0007669"/>
    <property type="project" value="UniProtKB-UniRule"/>
</dbReference>
<keyword evidence="6 10" id="KW-0274">FAD</keyword>